<dbReference type="AlphaFoldDB" id="A0A2T6ZW81"/>
<evidence type="ECO:0000313" key="2">
    <source>
        <dbReference type="EMBL" id="PUU79732.1"/>
    </source>
</evidence>
<keyword evidence="1" id="KW-1133">Transmembrane helix</keyword>
<gene>
    <name evidence="2" type="ORF">B9Z19DRAFT_1080925</name>
</gene>
<accession>A0A2T6ZW81</accession>
<keyword evidence="3" id="KW-1185">Reference proteome</keyword>
<reference evidence="2 3" key="1">
    <citation type="submission" date="2017-04" db="EMBL/GenBank/DDBJ databases">
        <title>Draft genome sequence of Tuber borchii Vittad., a whitish edible truffle.</title>
        <authorList>
            <consortium name="DOE Joint Genome Institute"/>
            <person name="Murat C."/>
            <person name="Kuo A."/>
            <person name="Barry K.W."/>
            <person name="Clum A."/>
            <person name="Dockter R.B."/>
            <person name="Fauchery L."/>
            <person name="Iotti M."/>
            <person name="Kohler A."/>
            <person name="Labutti K."/>
            <person name="Lindquist E.A."/>
            <person name="Lipzen A."/>
            <person name="Ohm R.A."/>
            <person name="Wang M."/>
            <person name="Grigoriev I.V."/>
            <person name="Zambonelli A."/>
            <person name="Martin F.M."/>
        </authorList>
    </citation>
    <scope>NUCLEOTIDE SEQUENCE [LARGE SCALE GENOMIC DNA]</scope>
    <source>
        <strain evidence="2 3">Tbo3840</strain>
    </source>
</reference>
<dbReference type="Proteomes" id="UP000244722">
    <property type="component" value="Unassembled WGS sequence"/>
</dbReference>
<sequence>MGNQCCAAAEYFFSLSFLFLLGGMCAGLGLSGILSTAGDYDTVPGAAVVGVKNGYWMLINKDLLWRKEEEEDVWFR</sequence>
<evidence type="ECO:0000256" key="1">
    <source>
        <dbReference type="SAM" id="Phobius"/>
    </source>
</evidence>
<feature type="transmembrane region" description="Helical" evidence="1">
    <location>
        <begin position="12"/>
        <end position="34"/>
    </location>
</feature>
<protein>
    <submittedName>
        <fullName evidence="2">Uncharacterized protein</fullName>
    </submittedName>
</protein>
<keyword evidence="1" id="KW-0472">Membrane</keyword>
<keyword evidence="1" id="KW-0812">Transmembrane</keyword>
<organism evidence="2 3">
    <name type="scientific">Tuber borchii</name>
    <name type="common">White truffle</name>
    <dbReference type="NCBI Taxonomy" id="42251"/>
    <lineage>
        <taxon>Eukaryota</taxon>
        <taxon>Fungi</taxon>
        <taxon>Dikarya</taxon>
        <taxon>Ascomycota</taxon>
        <taxon>Pezizomycotina</taxon>
        <taxon>Pezizomycetes</taxon>
        <taxon>Pezizales</taxon>
        <taxon>Tuberaceae</taxon>
        <taxon>Tuber</taxon>
    </lineage>
</organism>
<comment type="caution">
    <text evidence="2">The sequence shown here is derived from an EMBL/GenBank/DDBJ whole genome shotgun (WGS) entry which is preliminary data.</text>
</comment>
<name>A0A2T6ZW81_TUBBO</name>
<dbReference type="EMBL" id="NESQ01000083">
    <property type="protein sequence ID" value="PUU79732.1"/>
    <property type="molecule type" value="Genomic_DNA"/>
</dbReference>
<evidence type="ECO:0000313" key="3">
    <source>
        <dbReference type="Proteomes" id="UP000244722"/>
    </source>
</evidence>
<proteinExistence type="predicted"/>